<proteinExistence type="predicted"/>
<accession>A0ACC1JE70</accession>
<evidence type="ECO:0000313" key="2">
    <source>
        <dbReference type="Proteomes" id="UP001150603"/>
    </source>
</evidence>
<keyword evidence="2" id="KW-1185">Reference proteome</keyword>
<dbReference type="Proteomes" id="UP001150603">
    <property type="component" value="Unassembled WGS sequence"/>
</dbReference>
<protein>
    <submittedName>
        <fullName evidence="1">Uncharacterized protein</fullName>
    </submittedName>
</protein>
<gene>
    <name evidence="1" type="ORF">FBU59_001457</name>
</gene>
<evidence type="ECO:0000313" key="1">
    <source>
        <dbReference type="EMBL" id="KAJ1948729.1"/>
    </source>
</evidence>
<dbReference type="EMBL" id="JANBPW010000646">
    <property type="protein sequence ID" value="KAJ1948729.1"/>
    <property type="molecule type" value="Genomic_DNA"/>
</dbReference>
<organism evidence="1 2">
    <name type="scientific">Linderina macrospora</name>
    <dbReference type="NCBI Taxonomy" id="4868"/>
    <lineage>
        <taxon>Eukaryota</taxon>
        <taxon>Fungi</taxon>
        <taxon>Fungi incertae sedis</taxon>
        <taxon>Zoopagomycota</taxon>
        <taxon>Kickxellomycotina</taxon>
        <taxon>Kickxellomycetes</taxon>
        <taxon>Kickxellales</taxon>
        <taxon>Kickxellaceae</taxon>
        <taxon>Linderina</taxon>
    </lineage>
</organism>
<name>A0ACC1JE70_9FUNG</name>
<reference evidence="1" key="1">
    <citation type="submission" date="2022-07" db="EMBL/GenBank/DDBJ databases">
        <title>Phylogenomic reconstructions and comparative analyses of Kickxellomycotina fungi.</title>
        <authorList>
            <person name="Reynolds N.K."/>
            <person name="Stajich J.E."/>
            <person name="Barry K."/>
            <person name="Grigoriev I.V."/>
            <person name="Crous P."/>
            <person name="Smith M.E."/>
        </authorList>
    </citation>
    <scope>NUCLEOTIDE SEQUENCE</scope>
    <source>
        <strain evidence="1">NRRL 5244</strain>
    </source>
</reference>
<sequence length="591" mass="63955">MEEEEGPAFMSFSGEPGEDVSEFVSSVEALRKNFKWSSQVAYCYARTMIKGDARKTLLLARGAGDKSSDSKGSKAAEEVVGPSSWANLKGALLFEFSGAYVRERQLRDLLSTRQLAGESGSEYSERFIDTVSKLVVDHALDTQVLTQLYIMGLRSSTVRMQLVMRRPNTIDKAIGCVAPDQMYRIAKVVPLLAPPPLGNLNAETPNAAANQFASSHHHHHQTTELMLASPATFEEHESFEGSVRDMTPDTLACTFTLPALKYDSEDEEDDAGESLRMAGEKTAGMVRGATSKGATFSLDDDDAGYSNVQYGTSNGTAARTRAQSSSPWLAGQSQQQGYGSGMFSPDTYQGARPQQHQHRQSMSTYGRAESALALETNGGYQYTTMQRYGTQPRSSSSASLQAARGSAFRTFDLSGGTDDGSPSELPPYPPSAADRAPSASSSSGDVEKEAKSAADLNCLADQLEHLSSMLRVQSDARRRRPRLCYRCRQKGHMAADCPLPEDIVVPNQQQREKLGLPVNNIQQQQQQPGQRTLSRSNTLPSGRSSRASSRAGFANGGRNGSSSSPGNGQSNGSGSRRRHTQSRNRPAKQTA</sequence>
<comment type="caution">
    <text evidence="1">The sequence shown here is derived from an EMBL/GenBank/DDBJ whole genome shotgun (WGS) entry which is preliminary data.</text>
</comment>